<gene>
    <name evidence="2" type="ordered locus">BCI_0200</name>
</gene>
<keyword evidence="1" id="KW-0472">Membrane</keyword>
<keyword evidence="1" id="KW-1133">Transmembrane helix</keyword>
<accession>Q1LTQ7</accession>
<keyword evidence="3" id="KW-1185">Reference proteome</keyword>
<dbReference type="EMBL" id="CP000238">
    <property type="protein sequence ID" value="ABF14360.1"/>
    <property type="molecule type" value="Genomic_DNA"/>
</dbReference>
<reference evidence="2 3" key="1">
    <citation type="journal article" date="2006" name="PLoS Biol.">
        <title>Metabolic complementarity and genomics of the dual bacterial symbiosis of sharpshooters.</title>
        <authorList>
            <person name="Wu D."/>
            <person name="Daugherty S.C."/>
            <person name="Van Aken S.E."/>
            <person name="Pai G.H."/>
            <person name="Watkins K.L."/>
            <person name="Khouri H."/>
            <person name="Tallon L.J."/>
            <person name="Zaborsky J.M."/>
            <person name="Dunbar H.E."/>
            <person name="Tran P.L."/>
            <person name="Moran N.A."/>
            <person name="Eisen J.A."/>
        </authorList>
    </citation>
    <scope>NUCLEOTIDE SEQUENCE [LARGE SCALE GENOMIC DNA]</scope>
    <source>
        <strain evidence="2">Hc</strain>
    </source>
</reference>
<organism evidence="2 3">
    <name type="scientific">Baumannia cicadellinicola subsp. Homalodisca coagulata</name>
    <dbReference type="NCBI Taxonomy" id="374463"/>
    <lineage>
        <taxon>Bacteria</taxon>
        <taxon>Pseudomonadati</taxon>
        <taxon>Pseudomonadota</taxon>
        <taxon>Gammaproteobacteria</taxon>
        <taxon>Candidatus Palibaumannia</taxon>
    </lineage>
</organism>
<protein>
    <submittedName>
        <fullName evidence="2">Uncharacterized protein</fullName>
    </submittedName>
</protein>
<dbReference type="Proteomes" id="UP000002427">
    <property type="component" value="Chromosome"/>
</dbReference>
<evidence type="ECO:0000313" key="3">
    <source>
        <dbReference type="Proteomes" id="UP000002427"/>
    </source>
</evidence>
<feature type="transmembrane region" description="Helical" evidence="1">
    <location>
        <begin position="20"/>
        <end position="40"/>
    </location>
</feature>
<evidence type="ECO:0000313" key="2">
    <source>
        <dbReference type="EMBL" id="ABF14360.1"/>
    </source>
</evidence>
<name>Q1LTQ7_BAUCH</name>
<evidence type="ECO:0000256" key="1">
    <source>
        <dbReference type="SAM" id="Phobius"/>
    </source>
</evidence>
<dbReference type="HOGENOM" id="CLU_3266305_0_0_6"/>
<dbReference type="AlphaFoldDB" id="Q1LTQ7"/>
<keyword evidence="1" id="KW-0812">Transmembrane</keyword>
<dbReference type="KEGG" id="bci:BCI_0200"/>
<sequence>MLSNREATSLVKSSVLDCYLIILLVSTISKIIHSISIIGVI</sequence>
<proteinExistence type="predicted"/>